<dbReference type="PANTHER" id="PTHR13082">
    <property type="entry name" value="SAP18"/>
    <property type="match status" value="1"/>
</dbReference>
<accession>A0ABR4NJA3</accession>
<evidence type="ECO:0000256" key="1">
    <source>
        <dbReference type="ARBA" id="ARBA00009143"/>
    </source>
</evidence>
<dbReference type="InterPro" id="IPR042534">
    <property type="entry name" value="SAP18_sf"/>
</dbReference>
<protein>
    <submittedName>
        <fullName evidence="3">Histone deacetylase complex subunit sap18</fullName>
    </submittedName>
</protein>
<proteinExistence type="inferred from homology"/>
<keyword evidence="4" id="KW-1185">Reference proteome</keyword>
<dbReference type="Proteomes" id="UP001527925">
    <property type="component" value="Unassembled WGS sequence"/>
</dbReference>
<comment type="caution">
    <text evidence="3">The sequence shown here is derived from an EMBL/GenBank/DDBJ whole genome shotgun (WGS) entry which is preliminary data.</text>
</comment>
<gene>
    <name evidence="3" type="primary">SAP18</name>
    <name evidence="3" type="ORF">HK105_200514</name>
</gene>
<dbReference type="EMBL" id="JADGIZ020000002">
    <property type="protein sequence ID" value="KAL2919602.1"/>
    <property type="molecule type" value="Genomic_DNA"/>
</dbReference>
<evidence type="ECO:0000313" key="3">
    <source>
        <dbReference type="EMBL" id="KAL2919602.1"/>
    </source>
</evidence>
<sequence>MGVPVDRSKVAPFLVRVFTKRGQHNAADFRNRRVPDSELAVHCWQVPDRCAGSCAVRQASRTHADAPPRRMDTTLKELMALLLAQDGSLCNSHTRMNMRIVDRASHMDGNFVARPLGVVGTTLEWPDAVITLASAKFSIGDFIIVTTSDGPALPASAEPRGRSDKSGFGPTRGRDRERSSRYDPYSRGQRRSEADGRWARAEPAPR</sequence>
<feature type="region of interest" description="Disordered" evidence="2">
    <location>
        <begin position="152"/>
        <end position="206"/>
    </location>
</feature>
<evidence type="ECO:0000256" key="2">
    <source>
        <dbReference type="SAM" id="MobiDB-lite"/>
    </source>
</evidence>
<dbReference type="Pfam" id="PF06487">
    <property type="entry name" value="SAP18"/>
    <property type="match status" value="2"/>
</dbReference>
<feature type="compositionally biased region" description="Basic and acidic residues" evidence="2">
    <location>
        <begin position="190"/>
        <end position="206"/>
    </location>
</feature>
<organism evidence="3 4">
    <name type="scientific">Polyrhizophydium stewartii</name>
    <dbReference type="NCBI Taxonomy" id="2732419"/>
    <lineage>
        <taxon>Eukaryota</taxon>
        <taxon>Fungi</taxon>
        <taxon>Fungi incertae sedis</taxon>
        <taxon>Chytridiomycota</taxon>
        <taxon>Chytridiomycota incertae sedis</taxon>
        <taxon>Chytridiomycetes</taxon>
        <taxon>Rhizophydiales</taxon>
        <taxon>Rhizophydiales incertae sedis</taxon>
        <taxon>Polyrhizophydium</taxon>
    </lineage>
</organism>
<dbReference type="PANTHER" id="PTHR13082:SF0">
    <property type="entry name" value="HISTONE DEACETYLASE COMPLEX SUBUNIT SAP18"/>
    <property type="match status" value="1"/>
</dbReference>
<dbReference type="InterPro" id="IPR010516">
    <property type="entry name" value="SAP18"/>
</dbReference>
<reference evidence="3 4" key="1">
    <citation type="submission" date="2023-09" db="EMBL/GenBank/DDBJ databases">
        <title>Pangenome analysis of Batrachochytrium dendrobatidis and related Chytrids.</title>
        <authorList>
            <person name="Yacoub M.N."/>
            <person name="Stajich J.E."/>
            <person name="James T.Y."/>
        </authorList>
    </citation>
    <scope>NUCLEOTIDE SEQUENCE [LARGE SCALE GENOMIC DNA]</scope>
    <source>
        <strain evidence="3 4">JEL0888</strain>
    </source>
</reference>
<dbReference type="Gene3D" id="3.10.20.550">
    <property type="entry name" value="ASAP complex, SAP18 subunit"/>
    <property type="match status" value="2"/>
</dbReference>
<feature type="compositionally biased region" description="Basic and acidic residues" evidence="2">
    <location>
        <begin position="172"/>
        <end position="181"/>
    </location>
</feature>
<comment type="similarity">
    <text evidence="1">Belongs to the SAP18 family.</text>
</comment>
<name>A0ABR4NJA3_9FUNG</name>
<evidence type="ECO:0000313" key="4">
    <source>
        <dbReference type="Proteomes" id="UP001527925"/>
    </source>
</evidence>